<keyword evidence="6" id="KW-0479">Metal-binding</keyword>
<evidence type="ECO:0000256" key="6">
    <source>
        <dbReference type="ARBA" id="ARBA00022723"/>
    </source>
</evidence>
<keyword evidence="15" id="KW-1185">Reference proteome</keyword>
<dbReference type="InterPro" id="IPR057670">
    <property type="entry name" value="SH3_retrovirus"/>
</dbReference>
<evidence type="ECO:0000256" key="7">
    <source>
        <dbReference type="ARBA" id="ARBA00022833"/>
    </source>
</evidence>
<evidence type="ECO:0000256" key="8">
    <source>
        <dbReference type="ARBA" id="ARBA00023167"/>
    </source>
</evidence>
<dbReference type="GO" id="GO:0003871">
    <property type="term" value="F:5-methyltetrahydropteroyltriglutamate-homocysteine S-methyltransferase activity"/>
    <property type="evidence" value="ECO:0007669"/>
    <property type="project" value="InterPro"/>
</dbReference>
<feature type="compositionally biased region" description="Low complexity" evidence="9">
    <location>
        <begin position="666"/>
        <end position="680"/>
    </location>
</feature>
<dbReference type="SUPFAM" id="SSF53098">
    <property type="entry name" value="Ribonuclease H-like"/>
    <property type="match status" value="1"/>
</dbReference>
<dbReference type="FunFam" id="3.20.20.210:FF:000002">
    <property type="entry name" value="5-methyltetrahydropteroyltriglutamate--homocysteine methyltransferase"/>
    <property type="match status" value="1"/>
</dbReference>
<evidence type="ECO:0000256" key="5">
    <source>
        <dbReference type="ARBA" id="ARBA00022679"/>
    </source>
</evidence>
<dbReference type="Gene3D" id="3.20.20.210">
    <property type="match status" value="1"/>
</dbReference>
<dbReference type="InterPro" id="IPR043502">
    <property type="entry name" value="DNA/RNA_pol_sf"/>
</dbReference>
<evidence type="ECO:0000256" key="4">
    <source>
        <dbReference type="ARBA" id="ARBA00022605"/>
    </source>
</evidence>
<dbReference type="GO" id="GO:0032259">
    <property type="term" value="P:methylation"/>
    <property type="evidence" value="ECO:0007669"/>
    <property type="project" value="UniProtKB-KW"/>
</dbReference>
<dbReference type="Proteomes" id="UP001374535">
    <property type="component" value="Chromosome 4"/>
</dbReference>
<feature type="compositionally biased region" description="Polar residues" evidence="9">
    <location>
        <begin position="643"/>
        <end position="665"/>
    </location>
</feature>
<dbReference type="CDD" id="cd09272">
    <property type="entry name" value="RNase_HI_RT_Ty1"/>
    <property type="match status" value="1"/>
</dbReference>
<keyword evidence="5" id="KW-0808">Transferase</keyword>
<dbReference type="CDD" id="cd03311">
    <property type="entry name" value="CIMS_C_terminal_like"/>
    <property type="match status" value="1"/>
</dbReference>
<feature type="domain" description="Reverse transcriptase Ty1/copia-type" evidence="11">
    <location>
        <begin position="762"/>
        <end position="1004"/>
    </location>
</feature>
<evidence type="ECO:0000313" key="15">
    <source>
        <dbReference type="Proteomes" id="UP001374535"/>
    </source>
</evidence>
<dbReference type="GO" id="GO:0008270">
    <property type="term" value="F:zinc ion binding"/>
    <property type="evidence" value="ECO:0007669"/>
    <property type="project" value="InterPro"/>
</dbReference>
<comment type="similarity">
    <text evidence="2">Belongs to the vitamin-B12 independent methionine synthase family.</text>
</comment>
<organism evidence="14 15">
    <name type="scientific">Vigna mungo</name>
    <name type="common">Black gram</name>
    <name type="synonym">Phaseolus mungo</name>
    <dbReference type="NCBI Taxonomy" id="3915"/>
    <lineage>
        <taxon>Eukaryota</taxon>
        <taxon>Viridiplantae</taxon>
        <taxon>Streptophyta</taxon>
        <taxon>Embryophyta</taxon>
        <taxon>Tracheophyta</taxon>
        <taxon>Spermatophyta</taxon>
        <taxon>Magnoliopsida</taxon>
        <taxon>eudicotyledons</taxon>
        <taxon>Gunneridae</taxon>
        <taxon>Pentapetalae</taxon>
        <taxon>rosids</taxon>
        <taxon>fabids</taxon>
        <taxon>Fabales</taxon>
        <taxon>Fabaceae</taxon>
        <taxon>Papilionoideae</taxon>
        <taxon>50 kb inversion clade</taxon>
        <taxon>NPAAA clade</taxon>
        <taxon>indigoferoid/millettioid clade</taxon>
        <taxon>Phaseoleae</taxon>
        <taxon>Vigna</taxon>
    </lineage>
</organism>
<evidence type="ECO:0000256" key="1">
    <source>
        <dbReference type="ARBA" id="ARBA00001947"/>
    </source>
</evidence>
<comment type="cofactor">
    <cofactor evidence="1">
        <name>Zn(2+)</name>
        <dbReference type="ChEBI" id="CHEBI:29105"/>
    </cofactor>
</comment>
<keyword evidence="4" id="KW-0028">Amino-acid biosynthesis</keyword>
<evidence type="ECO:0000259" key="11">
    <source>
        <dbReference type="Pfam" id="PF07727"/>
    </source>
</evidence>
<feature type="domain" description="Retroviral polymerase SH3-like" evidence="13">
    <location>
        <begin position="549"/>
        <end position="610"/>
    </location>
</feature>
<evidence type="ECO:0000259" key="10">
    <source>
        <dbReference type="Pfam" id="PF01717"/>
    </source>
</evidence>
<evidence type="ECO:0000259" key="12">
    <source>
        <dbReference type="Pfam" id="PF13976"/>
    </source>
</evidence>
<keyword evidence="3" id="KW-0489">Methyltransferase</keyword>
<dbReference type="InterPro" id="IPR002629">
    <property type="entry name" value="Met_Synth_C/arc"/>
</dbReference>
<protein>
    <recommendedName>
        <fullName evidence="16">5-methyltetrahydropteroyltriglutamate--homocysteine S-methyltransferase</fullName>
    </recommendedName>
</protein>
<proteinExistence type="inferred from homology"/>
<keyword evidence="7" id="KW-0862">Zinc</keyword>
<feature type="domain" description="GAG-pre-integrase" evidence="12">
    <location>
        <begin position="398"/>
        <end position="464"/>
    </location>
</feature>
<evidence type="ECO:0000256" key="9">
    <source>
        <dbReference type="SAM" id="MobiDB-lite"/>
    </source>
</evidence>
<dbReference type="Pfam" id="PF13976">
    <property type="entry name" value="gag_pre-integrs"/>
    <property type="match status" value="1"/>
</dbReference>
<name>A0AAQ3NR45_VIGMU</name>
<dbReference type="NCBIfam" id="NF003556">
    <property type="entry name" value="PRK05222.1"/>
    <property type="match status" value="1"/>
</dbReference>
<dbReference type="EMBL" id="CP144697">
    <property type="protein sequence ID" value="WVZ13735.1"/>
    <property type="molecule type" value="Genomic_DNA"/>
</dbReference>
<dbReference type="SUPFAM" id="SSF51726">
    <property type="entry name" value="UROD/MetE-like"/>
    <property type="match status" value="1"/>
</dbReference>
<feature type="region of interest" description="Disordered" evidence="9">
    <location>
        <begin position="643"/>
        <end position="696"/>
    </location>
</feature>
<evidence type="ECO:0000256" key="3">
    <source>
        <dbReference type="ARBA" id="ARBA00022603"/>
    </source>
</evidence>
<dbReference type="InterPro" id="IPR013103">
    <property type="entry name" value="RVT_2"/>
</dbReference>
<feature type="domain" description="Cobalamin-independent methionine synthase MetE C-terminal/archaeal" evidence="10">
    <location>
        <begin position="1351"/>
        <end position="1674"/>
    </location>
</feature>
<evidence type="ECO:0000256" key="2">
    <source>
        <dbReference type="ARBA" id="ARBA00009553"/>
    </source>
</evidence>
<dbReference type="Pfam" id="PF07727">
    <property type="entry name" value="RVT_2"/>
    <property type="match status" value="1"/>
</dbReference>
<dbReference type="Pfam" id="PF01717">
    <property type="entry name" value="Meth_synt_2"/>
    <property type="match status" value="1"/>
</dbReference>
<reference evidence="14 15" key="1">
    <citation type="journal article" date="2023" name="Life. Sci Alliance">
        <title>Evolutionary insights into 3D genome organization and epigenetic landscape of Vigna mungo.</title>
        <authorList>
            <person name="Junaid A."/>
            <person name="Singh B."/>
            <person name="Bhatia S."/>
        </authorList>
    </citation>
    <scope>NUCLEOTIDE SEQUENCE [LARGE SCALE GENOMIC DNA]</scope>
    <source>
        <strain evidence="14">Urdbean</strain>
    </source>
</reference>
<dbReference type="SUPFAM" id="SSF56672">
    <property type="entry name" value="DNA/RNA polymerases"/>
    <property type="match status" value="1"/>
</dbReference>
<dbReference type="GO" id="GO:0009086">
    <property type="term" value="P:methionine biosynthetic process"/>
    <property type="evidence" value="ECO:0007669"/>
    <property type="project" value="UniProtKB-KW"/>
</dbReference>
<sequence length="1682" mass="189075">MKTPPYPLFHPSFVTALSAKNKVEFVLGSAPQPAQTDATFHAWFRCNSMVVSWLLHSVSPSIRESIIWMDNAVDIWNDLKIRFAQGDLARISTLQMEATTLSQGELSVTEFFTKLKIIWDELDSFRPDFVCICKTKCSCTVSSILSQRKHEDRAMQLLRGLNSQFTNIQSHILLLDPLPPISKIFSLVIQQERHIMTDHVTASMKTASNSNFPCQPNGSTTITCTYCNRVGHQETTCFKKHGFPNQDHRNAKTTNNNNRKICTYCRKTGHTIDVCFKKHGYPPGYKFSDNKPGQIHHVSTARDATQPNGLDPDHSSTETIQITPQQYQILADLFNKSESNAPNVHINQVGTLSTNTSPGNIVSALHIHSDNTWLLDSGATDHDTQSQEKIGLIRHKNGLYLFDSPVCKNDTSCSPLICSIQTPNLWHARFGHLSNDRLHLLQNKHAYIINDTQIPCDACHRAKQKKLPYTASTSHSSCPFHLLHIDIWGPSTASMNGFKYLLTIVDDFSPQHAVFLINQMPTPVLQNDTPHDRLHGSSCDLSILRVFGCLCYANTITAHRKKFDDRAVPGIFLGFKRHTKGYLFLNLKNHKVEVSRNVIFHENVFPYHNIQKTENSLCLPLPTNYTHNYDHLFPFGPTTNDIPLGSSTADRPSGNSLTDLPTGSHNTPTDTTQPNDNYDTSESVRRSSRPRTTPAYLKDYKTNSIVRYPINNYLCYNRLSNHYKHTILSITSNTEPNSYSVASKNPEWVTAMCVELDALQANNTWVLTTLPPNKTAIGCHWVYKIKYNSDGLIDRYKARLVAKGYNQIEGLDYLETFAPVAKLTTVRLLLAIAATKNWALKQLDVNNAFLHGDLHEDVYMKVPPGLTTSTPNQVCKLQRSLYGLKQAGRQWYAKLHNFLLSHNYNCSTSDNSLFLKHDGQYITAILIYVDDILITDNNDGEIQRITNLLHSTFRIKNLGDLTYFLGLEVARNSKGIHLSQRKYVLDLLAETGMLDSSPVPTPMVHKHSATNINQSLNGDVAASYRRLIGKLIYLTTTRPDITFAVNHLSQFMSAPTTAHQQATTRILRYLKGTPGTGIHFPCNSTVQLKAFCDSDWATCPNTRRSVTGFIIYLGNSLISWRSKKQPTVSRSSSEAEYRSLASTVCEIQWLTYLLHDLHVTYTTPALIYCDNQSAIQIASNQVFHERTKHIDIDCHIVREKVVAGLIKLLPISTTMQIADILTKPLPPPIFQLLRSKLATIRSLGIATVRYIATIRSLGIATVRYISTPVNARYLCSYHKLAFAAQKIVEVNALAKALAGQKDEASRKSSPRVTNEAVQKAAAALKGSDHRRATNVSTRLDAQQKKINLPILPTTTIGSFPQTVELRKVRREYKAGKISEEEYVNAIKEEIRKVVELQEQLDIDVLVHGEPERNDMVEYFGEQLSGFAFTVNGWVQSYGSRCVKPPIIYGDVSRPKAMTVFWSSTAQSMTKRPMKGMLTGPVTILNWSFVRNDQPRSETTYQIALAIKDEVEDLEKAGITVIQIDEAALREGLPLRKSEQANYLDWAVHGFRITNVGVKDTTQIHTHMCYSNFNDIIHSIIDMDADVITIENSRSDEKLLSVFREGVKYGAGIGPGVYDIHSPRIAPTEEIADRINKMLAVLERNILWVNPDCGLKTRKYAEVNPALTNMVAATKLIRNQLAK</sequence>
<evidence type="ECO:0000259" key="13">
    <source>
        <dbReference type="Pfam" id="PF25597"/>
    </source>
</evidence>
<dbReference type="PANTHER" id="PTHR30519">
    <property type="entry name" value="5-METHYLTETRAHYDROPTEROYLTRIGLUTAMATE--HOMOCYSTEINE METHYLTRANSFERASE"/>
    <property type="match status" value="1"/>
</dbReference>
<dbReference type="Pfam" id="PF25597">
    <property type="entry name" value="SH3_retrovirus"/>
    <property type="match status" value="1"/>
</dbReference>
<evidence type="ECO:0008006" key="16">
    <source>
        <dbReference type="Google" id="ProtNLM"/>
    </source>
</evidence>
<dbReference type="InterPro" id="IPR038071">
    <property type="entry name" value="UROD/MetE-like_sf"/>
</dbReference>
<evidence type="ECO:0000313" key="14">
    <source>
        <dbReference type="EMBL" id="WVZ13735.1"/>
    </source>
</evidence>
<accession>A0AAQ3NR45</accession>
<dbReference type="InterPro" id="IPR025724">
    <property type="entry name" value="GAG-pre-integrase_dom"/>
</dbReference>
<gene>
    <name evidence="14" type="ORF">V8G54_011301</name>
</gene>
<keyword evidence="8" id="KW-0486">Methionine biosynthesis</keyword>
<dbReference type="InterPro" id="IPR012337">
    <property type="entry name" value="RNaseH-like_sf"/>
</dbReference>